<evidence type="ECO:0000256" key="1">
    <source>
        <dbReference type="ARBA" id="ARBA00004193"/>
    </source>
</evidence>
<sequence>MKKRLVSLVIVTCLAATMLTGCGNKNNSADKDQAVTENAASSDKSTLRINLASEPKYLDPALNTTVDGGCLAVNSFVGLFTTDKDGKVIPALAESYELSDDKLTYTFKLKENLKWSDGTELTAADFEYSWKRAADPETAADYSYLYDVFAKDKDGIIDVKAEGNTLTAKVKVPCTYFLDLLAFPTFLPVPKKAVEVADPDGKNPGAWAQEAGFVSNGAYILESWKHNENMVYVKNPNYYDAENVTVEKLEFMLSADQTAAYAAYKAGDLDFIDAVPNDETASLLNNKEFYVTDQLGTYSVVFNVNSDLFKGKTAEQASKIRQALSLLINRDYIVENVGQTGQKIATSFVPEGMADGNGGIFKSDEYDYPDKASHGYFSEEYDEKSAREEAIALLTEAGYKFDDKGMLDPSTPIAFEYVINEDTGHKAIAESIQQDWNSIGVECTIQTSEWNTFVQDRKAGAFTVARHGWSADFNDPINMLDMWTSTSGNNEAQLGKNPENKATPEWKSYDELIGKINNCTDFAERTTLLHQAEDMLMSTWAICPIYYYNDVYMMKSYVENVSVTPFAMKYFMYAKIS</sequence>
<gene>
    <name evidence="7" type="ORF">SAMN04487772_1363</name>
</gene>
<name>A0A1I0FQX5_9FIRM</name>
<dbReference type="OrthoDB" id="9801912at2"/>
<keyword evidence="3" id="KW-0813">Transport</keyword>
<dbReference type="PROSITE" id="PS01040">
    <property type="entry name" value="SBP_BACTERIAL_5"/>
    <property type="match status" value="1"/>
</dbReference>
<reference evidence="7 8" key="1">
    <citation type="submission" date="2016-10" db="EMBL/GenBank/DDBJ databases">
        <authorList>
            <person name="de Groot N.N."/>
        </authorList>
    </citation>
    <scope>NUCLEOTIDE SEQUENCE [LARGE SCALE GENOMIC DNA]</scope>
    <source>
        <strain evidence="7 8">DSM 1801</strain>
    </source>
</reference>
<dbReference type="InterPro" id="IPR023765">
    <property type="entry name" value="SBP_5_CS"/>
</dbReference>
<feature type="domain" description="Solute-binding protein family 5" evidence="6">
    <location>
        <begin position="87"/>
        <end position="490"/>
    </location>
</feature>
<dbReference type="PROSITE" id="PS51257">
    <property type="entry name" value="PROKAR_LIPOPROTEIN"/>
    <property type="match status" value="1"/>
</dbReference>
<dbReference type="GO" id="GO:0043190">
    <property type="term" value="C:ATP-binding cassette (ABC) transporter complex"/>
    <property type="evidence" value="ECO:0007669"/>
    <property type="project" value="InterPro"/>
</dbReference>
<dbReference type="InterPro" id="IPR030678">
    <property type="entry name" value="Peptide/Ni-bd"/>
</dbReference>
<keyword evidence="4 5" id="KW-0732">Signal</keyword>
<organism evidence="7 8">
    <name type="scientific">[Clostridium] polysaccharolyticum</name>
    <dbReference type="NCBI Taxonomy" id="29364"/>
    <lineage>
        <taxon>Bacteria</taxon>
        <taxon>Bacillati</taxon>
        <taxon>Bacillota</taxon>
        <taxon>Clostridia</taxon>
        <taxon>Lachnospirales</taxon>
        <taxon>Lachnospiraceae</taxon>
    </lineage>
</organism>
<evidence type="ECO:0000259" key="6">
    <source>
        <dbReference type="Pfam" id="PF00496"/>
    </source>
</evidence>
<dbReference type="GO" id="GO:0042597">
    <property type="term" value="C:periplasmic space"/>
    <property type="evidence" value="ECO:0007669"/>
    <property type="project" value="UniProtKB-ARBA"/>
</dbReference>
<dbReference type="Gene3D" id="3.90.76.10">
    <property type="entry name" value="Dipeptide-binding Protein, Domain 1"/>
    <property type="match status" value="1"/>
</dbReference>
<feature type="signal peptide" evidence="5">
    <location>
        <begin position="1"/>
        <end position="21"/>
    </location>
</feature>
<feature type="chain" id="PRO_5039157006" evidence="5">
    <location>
        <begin position="22"/>
        <end position="577"/>
    </location>
</feature>
<dbReference type="SUPFAM" id="SSF53850">
    <property type="entry name" value="Periplasmic binding protein-like II"/>
    <property type="match status" value="1"/>
</dbReference>
<dbReference type="Gene3D" id="3.10.105.10">
    <property type="entry name" value="Dipeptide-binding Protein, Domain 3"/>
    <property type="match status" value="1"/>
</dbReference>
<dbReference type="Pfam" id="PF00496">
    <property type="entry name" value="SBP_bac_5"/>
    <property type="match status" value="1"/>
</dbReference>
<evidence type="ECO:0000313" key="8">
    <source>
        <dbReference type="Proteomes" id="UP000199800"/>
    </source>
</evidence>
<evidence type="ECO:0000256" key="4">
    <source>
        <dbReference type="ARBA" id="ARBA00022729"/>
    </source>
</evidence>
<comment type="similarity">
    <text evidence="2">Belongs to the bacterial solute-binding protein 5 family.</text>
</comment>
<dbReference type="Gene3D" id="3.40.190.10">
    <property type="entry name" value="Periplasmic binding protein-like II"/>
    <property type="match status" value="1"/>
</dbReference>
<dbReference type="CDD" id="cd08504">
    <property type="entry name" value="PBP2_OppA"/>
    <property type="match status" value="1"/>
</dbReference>
<dbReference type="STRING" id="29364.SAMN04487772_1363"/>
<dbReference type="PANTHER" id="PTHR30290">
    <property type="entry name" value="PERIPLASMIC BINDING COMPONENT OF ABC TRANSPORTER"/>
    <property type="match status" value="1"/>
</dbReference>
<protein>
    <submittedName>
        <fullName evidence="7">Oligopeptide transport system substrate-binding protein</fullName>
    </submittedName>
</protein>
<proteinExistence type="inferred from homology"/>
<dbReference type="InterPro" id="IPR039424">
    <property type="entry name" value="SBP_5"/>
</dbReference>
<evidence type="ECO:0000256" key="5">
    <source>
        <dbReference type="SAM" id="SignalP"/>
    </source>
</evidence>
<keyword evidence="8" id="KW-1185">Reference proteome</keyword>
<dbReference type="Proteomes" id="UP000199800">
    <property type="component" value="Unassembled WGS sequence"/>
</dbReference>
<dbReference type="InterPro" id="IPR000914">
    <property type="entry name" value="SBP_5_dom"/>
</dbReference>
<evidence type="ECO:0000313" key="7">
    <source>
        <dbReference type="EMBL" id="SET60573.1"/>
    </source>
</evidence>
<accession>A0A1I0FQX5</accession>
<dbReference type="EMBL" id="FOHN01000036">
    <property type="protein sequence ID" value="SET60573.1"/>
    <property type="molecule type" value="Genomic_DNA"/>
</dbReference>
<evidence type="ECO:0000256" key="2">
    <source>
        <dbReference type="ARBA" id="ARBA00005695"/>
    </source>
</evidence>
<comment type="subcellular location">
    <subcellularLocation>
        <location evidence="1">Cell membrane</location>
        <topology evidence="1">Lipid-anchor</topology>
    </subcellularLocation>
</comment>
<evidence type="ECO:0000256" key="3">
    <source>
        <dbReference type="ARBA" id="ARBA00022448"/>
    </source>
</evidence>
<dbReference type="AlphaFoldDB" id="A0A1I0FQX5"/>
<dbReference type="GO" id="GO:0015833">
    <property type="term" value="P:peptide transport"/>
    <property type="evidence" value="ECO:0007669"/>
    <property type="project" value="TreeGrafter"/>
</dbReference>
<dbReference type="PIRSF" id="PIRSF002741">
    <property type="entry name" value="MppA"/>
    <property type="match status" value="1"/>
</dbReference>
<dbReference type="GO" id="GO:1904680">
    <property type="term" value="F:peptide transmembrane transporter activity"/>
    <property type="evidence" value="ECO:0007669"/>
    <property type="project" value="TreeGrafter"/>
</dbReference>
<dbReference type="RefSeq" id="WP_092478945.1">
    <property type="nucleotide sequence ID" value="NZ_FOHN01000036.1"/>
</dbReference>
<dbReference type="PANTHER" id="PTHR30290:SF10">
    <property type="entry name" value="PERIPLASMIC OLIGOPEPTIDE-BINDING PROTEIN-RELATED"/>
    <property type="match status" value="1"/>
</dbReference>